<dbReference type="Pfam" id="PF00067">
    <property type="entry name" value="p450"/>
    <property type="match status" value="1"/>
</dbReference>
<comment type="subcellular location">
    <subcellularLocation>
        <location evidence="1">Membrane</location>
        <topology evidence="1">Single-pass membrane protein</topology>
    </subcellularLocation>
</comment>
<evidence type="ECO:0000256" key="3">
    <source>
        <dbReference type="ARBA" id="ARBA00022692"/>
    </source>
</evidence>
<gene>
    <name evidence="12" type="ORF">M6B38_191690</name>
</gene>
<evidence type="ECO:0000256" key="4">
    <source>
        <dbReference type="ARBA" id="ARBA00022723"/>
    </source>
</evidence>
<evidence type="ECO:0000256" key="9">
    <source>
        <dbReference type="ARBA" id="ARBA00023136"/>
    </source>
</evidence>
<keyword evidence="5" id="KW-0443">Lipid metabolism</keyword>
<reference evidence="12" key="1">
    <citation type="journal article" date="2023" name="GigaByte">
        <title>Genome assembly of the bearded iris, Iris pallida Lam.</title>
        <authorList>
            <person name="Bruccoleri R.E."/>
            <person name="Oakeley E.J."/>
            <person name="Faust A.M.E."/>
            <person name="Altorfer M."/>
            <person name="Dessus-Babus S."/>
            <person name="Burckhardt D."/>
            <person name="Oertli M."/>
            <person name="Naumann U."/>
            <person name="Petersen F."/>
            <person name="Wong J."/>
        </authorList>
    </citation>
    <scope>NUCLEOTIDE SEQUENCE</scope>
    <source>
        <strain evidence="12">GSM-AAB239-AS_SAM_17_03QT</strain>
    </source>
</reference>
<dbReference type="GO" id="GO:0016705">
    <property type="term" value="F:oxidoreductase activity, acting on paired donors, with incorporation or reduction of molecular oxygen"/>
    <property type="evidence" value="ECO:0007669"/>
    <property type="project" value="InterPro"/>
</dbReference>
<evidence type="ECO:0000256" key="5">
    <source>
        <dbReference type="ARBA" id="ARBA00022955"/>
    </source>
</evidence>
<dbReference type="GO" id="GO:0005506">
    <property type="term" value="F:iron ion binding"/>
    <property type="evidence" value="ECO:0007669"/>
    <property type="project" value="InterPro"/>
</dbReference>
<dbReference type="PANTHER" id="PTHR24286">
    <property type="entry name" value="CYTOCHROME P450 26"/>
    <property type="match status" value="1"/>
</dbReference>
<evidence type="ECO:0000256" key="7">
    <source>
        <dbReference type="ARBA" id="ARBA00023002"/>
    </source>
</evidence>
<dbReference type="GO" id="GO:0004497">
    <property type="term" value="F:monooxygenase activity"/>
    <property type="evidence" value="ECO:0007669"/>
    <property type="project" value="UniProtKB-KW"/>
</dbReference>
<dbReference type="PROSITE" id="PS00086">
    <property type="entry name" value="CYTOCHROME_P450"/>
    <property type="match status" value="1"/>
</dbReference>
<keyword evidence="11" id="KW-0503">Monooxygenase</keyword>
<keyword evidence="9" id="KW-0472">Membrane</keyword>
<dbReference type="EMBL" id="JANAVB010037018">
    <property type="protein sequence ID" value="KAJ6802815.1"/>
    <property type="molecule type" value="Genomic_DNA"/>
</dbReference>
<evidence type="ECO:0000256" key="2">
    <source>
        <dbReference type="ARBA" id="ARBA00010617"/>
    </source>
</evidence>
<evidence type="ECO:0000256" key="1">
    <source>
        <dbReference type="ARBA" id="ARBA00004167"/>
    </source>
</evidence>
<evidence type="ECO:0000313" key="12">
    <source>
        <dbReference type="EMBL" id="KAJ6802815.1"/>
    </source>
</evidence>
<comment type="caution">
    <text evidence="12">The sequence shown here is derived from an EMBL/GenBank/DDBJ whole genome shotgun (WGS) entry which is preliminary data.</text>
</comment>
<dbReference type="GO" id="GO:0010268">
    <property type="term" value="P:brassinosteroid homeostasis"/>
    <property type="evidence" value="ECO:0007669"/>
    <property type="project" value="TreeGrafter"/>
</dbReference>
<keyword evidence="8 10" id="KW-0408">Iron</keyword>
<dbReference type="Gene3D" id="1.10.630.10">
    <property type="entry name" value="Cytochrome P450"/>
    <property type="match status" value="1"/>
</dbReference>
<dbReference type="AlphaFoldDB" id="A0AAX6EFN4"/>
<evidence type="ECO:0000256" key="6">
    <source>
        <dbReference type="ARBA" id="ARBA00022989"/>
    </source>
</evidence>
<proteinExistence type="inferred from homology"/>
<keyword evidence="5" id="KW-0752">Steroid biosynthesis</keyword>
<organism evidence="12 13">
    <name type="scientific">Iris pallida</name>
    <name type="common">Sweet iris</name>
    <dbReference type="NCBI Taxonomy" id="29817"/>
    <lineage>
        <taxon>Eukaryota</taxon>
        <taxon>Viridiplantae</taxon>
        <taxon>Streptophyta</taxon>
        <taxon>Embryophyta</taxon>
        <taxon>Tracheophyta</taxon>
        <taxon>Spermatophyta</taxon>
        <taxon>Magnoliopsida</taxon>
        <taxon>Liliopsida</taxon>
        <taxon>Asparagales</taxon>
        <taxon>Iridaceae</taxon>
        <taxon>Iridoideae</taxon>
        <taxon>Irideae</taxon>
        <taxon>Iris</taxon>
    </lineage>
</organism>
<dbReference type="PRINTS" id="PR00463">
    <property type="entry name" value="EP450I"/>
</dbReference>
<dbReference type="SUPFAM" id="SSF48264">
    <property type="entry name" value="Cytochrome P450"/>
    <property type="match status" value="1"/>
</dbReference>
<dbReference type="InterPro" id="IPR017972">
    <property type="entry name" value="Cyt_P450_CS"/>
</dbReference>
<evidence type="ECO:0000256" key="11">
    <source>
        <dbReference type="RuleBase" id="RU000461"/>
    </source>
</evidence>
<sequence>MPRSECCLCIHKHSPIYIYWPQHIWKLFGDRNNLGIQTGVDAHKRFRSIIVGAFVTTSGLQTSFLGDADEAARRLISSWKDGSVISVVDAATKFLFDVMVKNALGMEPVDAEMEKLRSEFKKFCCGITTIPINFPGSQYSRSLKAKENIRRIIFSVLEEHMRAGENAERGRSDFIEWLIKNSSLSQEQICELIQGIVFASEDTTSRAIPLAIYFLASSPKAIQQLREELLQVVGSEMEDGPSKLTWDGYKQMVFTQCVISETLRLGNITKLLIKKATTNIEFKGYEIPRGCRVFTYISAGHMDPSLFEDPRVFNPWRWLSNAGIVKTDKNFMAFGGGPRHCPGTELARL</sequence>
<keyword evidence="4 10" id="KW-0479">Metal-binding</keyword>
<comment type="similarity">
    <text evidence="2 11">Belongs to the cytochrome P450 family.</text>
</comment>
<dbReference type="GO" id="GO:0020037">
    <property type="term" value="F:heme binding"/>
    <property type="evidence" value="ECO:0007669"/>
    <property type="project" value="InterPro"/>
</dbReference>
<dbReference type="GO" id="GO:0016020">
    <property type="term" value="C:membrane"/>
    <property type="evidence" value="ECO:0007669"/>
    <property type="project" value="UniProtKB-SubCell"/>
</dbReference>
<evidence type="ECO:0000313" key="13">
    <source>
        <dbReference type="Proteomes" id="UP001140949"/>
    </source>
</evidence>
<dbReference type="PRINTS" id="PR00385">
    <property type="entry name" value="P450"/>
</dbReference>
<dbReference type="PANTHER" id="PTHR24286:SF194">
    <property type="entry name" value="STEROID (22S)-HYDROXYLASE"/>
    <property type="match status" value="1"/>
</dbReference>
<dbReference type="InterPro" id="IPR001128">
    <property type="entry name" value="Cyt_P450"/>
</dbReference>
<keyword evidence="5" id="KW-0444">Lipid biosynthesis</keyword>
<dbReference type="GO" id="GO:0016125">
    <property type="term" value="P:sterol metabolic process"/>
    <property type="evidence" value="ECO:0007669"/>
    <property type="project" value="TreeGrafter"/>
</dbReference>
<dbReference type="InterPro" id="IPR002401">
    <property type="entry name" value="Cyt_P450_E_grp-I"/>
</dbReference>
<accession>A0AAX6EFN4</accession>
<name>A0AAX6EFN4_IRIPA</name>
<dbReference type="Proteomes" id="UP001140949">
    <property type="component" value="Unassembled WGS sequence"/>
</dbReference>
<keyword evidence="13" id="KW-1185">Reference proteome</keyword>
<keyword evidence="6" id="KW-1133">Transmembrane helix</keyword>
<evidence type="ECO:0000256" key="10">
    <source>
        <dbReference type="PIRSR" id="PIRSR602401-1"/>
    </source>
</evidence>
<comment type="cofactor">
    <cofactor evidence="10">
        <name>heme</name>
        <dbReference type="ChEBI" id="CHEBI:30413"/>
    </cofactor>
</comment>
<dbReference type="InterPro" id="IPR036396">
    <property type="entry name" value="Cyt_P450_sf"/>
</dbReference>
<keyword evidence="3" id="KW-0812">Transmembrane</keyword>
<dbReference type="GO" id="GO:0016132">
    <property type="term" value="P:brassinosteroid biosynthetic process"/>
    <property type="evidence" value="ECO:0007669"/>
    <property type="project" value="TreeGrafter"/>
</dbReference>
<evidence type="ECO:0000256" key="8">
    <source>
        <dbReference type="ARBA" id="ARBA00023004"/>
    </source>
</evidence>
<protein>
    <submittedName>
        <fullName evidence="12">Cytochrome P450 90B1-like</fullName>
    </submittedName>
</protein>
<feature type="binding site" description="axial binding residue" evidence="10">
    <location>
        <position position="341"/>
    </location>
    <ligand>
        <name>heme</name>
        <dbReference type="ChEBI" id="CHEBI:30413"/>
    </ligand>
    <ligandPart>
        <name>Fe</name>
        <dbReference type="ChEBI" id="CHEBI:18248"/>
    </ligandPart>
</feature>
<keyword evidence="10 11" id="KW-0349">Heme</keyword>
<keyword evidence="7 11" id="KW-0560">Oxidoreductase</keyword>
<reference evidence="12" key="2">
    <citation type="submission" date="2023-04" db="EMBL/GenBank/DDBJ databases">
        <authorList>
            <person name="Bruccoleri R.E."/>
            <person name="Oakeley E.J."/>
            <person name="Faust A.-M."/>
            <person name="Dessus-Babus S."/>
            <person name="Altorfer M."/>
            <person name="Burckhardt D."/>
            <person name="Oertli M."/>
            <person name="Naumann U."/>
            <person name="Petersen F."/>
            <person name="Wong J."/>
        </authorList>
    </citation>
    <scope>NUCLEOTIDE SEQUENCE</scope>
    <source>
        <strain evidence="12">GSM-AAB239-AS_SAM_17_03QT</strain>
        <tissue evidence="12">Leaf</tissue>
    </source>
</reference>